<evidence type="ECO:0008006" key="4">
    <source>
        <dbReference type="Google" id="ProtNLM"/>
    </source>
</evidence>
<dbReference type="OrthoDB" id="3797024at2759"/>
<feature type="region of interest" description="Disordered" evidence="1">
    <location>
        <begin position="111"/>
        <end position="133"/>
    </location>
</feature>
<protein>
    <recommendedName>
        <fullName evidence="4">F-box domain-containing protein</fullName>
    </recommendedName>
</protein>
<feature type="compositionally biased region" description="Pro residues" evidence="1">
    <location>
        <begin position="111"/>
        <end position="122"/>
    </location>
</feature>
<keyword evidence="3" id="KW-1185">Reference proteome</keyword>
<dbReference type="Proteomes" id="UP000799757">
    <property type="component" value="Unassembled WGS sequence"/>
</dbReference>
<sequence>MALPSHYHSKPPTLLTLPPELRLIIYDILWEPLPSQITPSGLIPPTSLSSSSALNLLLVCRPLYYEAQRIAYTRHTFSLTRNFDTHPLLHEPRLTPHAYITSLLITGYRPLSPPHSPSPSPTPSASISLNADEGPASATPTLLTRCYTFKEICALVRRFKHLHTIVILTDELARVEKGLRSRKAHVGFRLRKARLLQDERFVPTYNLFGLDGRVERRWRLTVEVGTGAGAGAGEGEKGEKGGRTADLVLCGLVG</sequence>
<evidence type="ECO:0000256" key="1">
    <source>
        <dbReference type="SAM" id="MobiDB-lite"/>
    </source>
</evidence>
<dbReference type="EMBL" id="MU001798">
    <property type="protein sequence ID" value="KAF2797800.1"/>
    <property type="molecule type" value="Genomic_DNA"/>
</dbReference>
<reference evidence="2" key="1">
    <citation type="journal article" date="2020" name="Stud. Mycol.">
        <title>101 Dothideomycetes genomes: a test case for predicting lifestyles and emergence of pathogens.</title>
        <authorList>
            <person name="Haridas S."/>
            <person name="Albert R."/>
            <person name="Binder M."/>
            <person name="Bloem J."/>
            <person name="Labutti K."/>
            <person name="Salamov A."/>
            <person name="Andreopoulos B."/>
            <person name="Baker S."/>
            <person name="Barry K."/>
            <person name="Bills G."/>
            <person name="Bluhm B."/>
            <person name="Cannon C."/>
            <person name="Castanera R."/>
            <person name="Culley D."/>
            <person name="Daum C."/>
            <person name="Ezra D."/>
            <person name="Gonzalez J."/>
            <person name="Henrissat B."/>
            <person name="Kuo A."/>
            <person name="Liang C."/>
            <person name="Lipzen A."/>
            <person name="Lutzoni F."/>
            <person name="Magnuson J."/>
            <person name="Mondo S."/>
            <person name="Nolan M."/>
            <person name="Ohm R."/>
            <person name="Pangilinan J."/>
            <person name="Park H.-J."/>
            <person name="Ramirez L."/>
            <person name="Alfaro M."/>
            <person name="Sun H."/>
            <person name="Tritt A."/>
            <person name="Yoshinaga Y."/>
            <person name="Zwiers L.-H."/>
            <person name="Turgeon B."/>
            <person name="Goodwin S."/>
            <person name="Spatafora J."/>
            <person name="Crous P."/>
            <person name="Grigoriev I."/>
        </authorList>
    </citation>
    <scope>NUCLEOTIDE SEQUENCE</scope>
    <source>
        <strain evidence="2">CBS 109.77</strain>
    </source>
</reference>
<dbReference type="AlphaFoldDB" id="A0A6A6XMQ5"/>
<gene>
    <name evidence="2" type="ORF">K505DRAFT_322314</name>
</gene>
<dbReference type="PANTHER" id="PTHR42085:SF1">
    <property type="entry name" value="F-BOX DOMAIN-CONTAINING PROTEIN"/>
    <property type="match status" value="1"/>
</dbReference>
<proteinExistence type="predicted"/>
<evidence type="ECO:0000313" key="3">
    <source>
        <dbReference type="Proteomes" id="UP000799757"/>
    </source>
</evidence>
<dbReference type="InterPro" id="IPR038883">
    <property type="entry name" value="AN11006-like"/>
</dbReference>
<dbReference type="PANTHER" id="PTHR42085">
    <property type="entry name" value="F-BOX DOMAIN-CONTAINING PROTEIN"/>
    <property type="match status" value="1"/>
</dbReference>
<name>A0A6A6XMQ5_9PLEO</name>
<organism evidence="2 3">
    <name type="scientific">Melanomma pulvis-pyrius CBS 109.77</name>
    <dbReference type="NCBI Taxonomy" id="1314802"/>
    <lineage>
        <taxon>Eukaryota</taxon>
        <taxon>Fungi</taxon>
        <taxon>Dikarya</taxon>
        <taxon>Ascomycota</taxon>
        <taxon>Pezizomycotina</taxon>
        <taxon>Dothideomycetes</taxon>
        <taxon>Pleosporomycetidae</taxon>
        <taxon>Pleosporales</taxon>
        <taxon>Melanommataceae</taxon>
        <taxon>Melanomma</taxon>
    </lineage>
</organism>
<evidence type="ECO:0000313" key="2">
    <source>
        <dbReference type="EMBL" id="KAF2797800.1"/>
    </source>
</evidence>
<accession>A0A6A6XMQ5</accession>